<evidence type="ECO:0000313" key="3">
    <source>
        <dbReference type="EMBL" id="KAL3082349.1"/>
    </source>
</evidence>
<feature type="region of interest" description="Disordered" evidence="1">
    <location>
        <begin position="30"/>
        <end position="93"/>
    </location>
</feature>
<proteinExistence type="predicted"/>
<feature type="signal peptide" evidence="2">
    <location>
        <begin position="1"/>
        <end position="23"/>
    </location>
</feature>
<accession>A0ABD2IQQ0</accession>
<feature type="compositionally biased region" description="Basic and acidic residues" evidence="1">
    <location>
        <begin position="55"/>
        <end position="71"/>
    </location>
</feature>
<dbReference type="Proteomes" id="UP001620626">
    <property type="component" value="Unassembled WGS sequence"/>
</dbReference>
<dbReference type="EMBL" id="JBICBT010001111">
    <property type="protein sequence ID" value="KAL3082349.1"/>
    <property type="molecule type" value="Genomic_DNA"/>
</dbReference>
<evidence type="ECO:0000256" key="1">
    <source>
        <dbReference type="SAM" id="MobiDB-lite"/>
    </source>
</evidence>
<sequence length="167" mass="18976">MEKWFTLVLFIGLFGTFICDVAQHQHRPANADALKPKNMESQRVEKAAPEGPPEPLRKPETDALAKGDPNSRQKRQGGHTPLMNGKAQQMKVHRRQRFVLATLDPFMEKVVGEEDPDEYKNADEKMKGEMRVKPLCDDEPKQQTTGSQGQKSRHLLMRQKADGQQTD</sequence>
<dbReference type="AlphaFoldDB" id="A0ABD2IQQ0"/>
<organism evidence="3 4">
    <name type="scientific">Heterodera trifolii</name>
    <dbReference type="NCBI Taxonomy" id="157864"/>
    <lineage>
        <taxon>Eukaryota</taxon>
        <taxon>Metazoa</taxon>
        <taxon>Ecdysozoa</taxon>
        <taxon>Nematoda</taxon>
        <taxon>Chromadorea</taxon>
        <taxon>Rhabditida</taxon>
        <taxon>Tylenchina</taxon>
        <taxon>Tylenchomorpha</taxon>
        <taxon>Tylenchoidea</taxon>
        <taxon>Heteroderidae</taxon>
        <taxon>Heteroderinae</taxon>
        <taxon>Heterodera</taxon>
    </lineage>
</organism>
<evidence type="ECO:0000313" key="4">
    <source>
        <dbReference type="Proteomes" id="UP001620626"/>
    </source>
</evidence>
<keyword evidence="2" id="KW-0732">Signal</keyword>
<keyword evidence="4" id="KW-1185">Reference proteome</keyword>
<feature type="chain" id="PRO_5044836177" evidence="2">
    <location>
        <begin position="24"/>
        <end position="167"/>
    </location>
</feature>
<feature type="compositionally biased region" description="Basic and acidic residues" evidence="1">
    <location>
        <begin position="111"/>
        <end position="141"/>
    </location>
</feature>
<feature type="compositionally biased region" description="Basic and acidic residues" evidence="1">
    <location>
        <begin position="34"/>
        <end position="48"/>
    </location>
</feature>
<feature type="region of interest" description="Disordered" evidence="1">
    <location>
        <begin position="111"/>
        <end position="167"/>
    </location>
</feature>
<protein>
    <submittedName>
        <fullName evidence="3">Uncharacterized protein</fullName>
    </submittedName>
</protein>
<gene>
    <name evidence="3" type="ORF">niasHT_038765</name>
</gene>
<evidence type="ECO:0000256" key="2">
    <source>
        <dbReference type="SAM" id="SignalP"/>
    </source>
</evidence>
<name>A0ABD2IQQ0_9BILA</name>
<comment type="caution">
    <text evidence="3">The sequence shown here is derived from an EMBL/GenBank/DDBJ whole genome shotgun (WGS) entry which is preliminary data.</text>
</comment>
<reference evidence="3 4" key="1">
    <citation type="submission" date="2024-10" db="EMBL/GenBank/DDBJ databases">
        <authorList>
            <person name="Kim D."/>
        </authorList>
    </citation>
    <scope>NUCLEOTIDE SEQUENCE [LARGE SCALE GENOMIC DNA]</scope>
    <source>
        <strain evidence="3">BH-2024</strain>
    </source>
</reference>